<evidence type="ECO:0000313" key="2">
    <source>
        <dbReference type="Proteomes" id="UP000030640"/>
    </source>
</evidence>
<organism evidence="1 2">
    <name type="scientific">Plasmodium inui San Antonio 1</name>
    <dbReference type="NCBI Taxonomy" id="1237626"/>
    <lineage>
        <taxon>Eukaryota</taxon>
        <taxon>Sar</taxon>
        <taxon>Alveolata</taxon>
        <taxon>Apicomplexa</taxon>
        <taxon>Aconoidasida</taxon>
        <taxon>Haemosporida</taxon>
        <taxon>Plasmodiidae</taxon>
        <taxon>Plasmodium</taxon>
        <taxon>Plasmodium (Plasmodium)</taxon>
    </lineage>
</organism>
<dbReference type="RefSeq" id="XP_008818330.1">
    <property type="nucleotide sequence ID" value="XM_008820108.1"/>
</dbReference>
<dbReference type="EMBL" id="KI965483">
    <property type="protein sequence ID" value="EUD65125.1"/>
    <property type="molecule type" value="Genomic_DNA"/>
</dbReference>
<name>W7A0L8_9APIC</name>
<proteinExistence type="predicted"/>
<gene>
    <name evidence="1" type="ORF">C922_04525</name>
</gene>
<keyword evidence="2" id="KW-1185">Reference proteome</keyword>
<dbReference type="VEuPathDB" id="PlasmoDB:C922_04525"/>
<sequence>MILKLCPVIIINQKSITESDDEDAPSFWEALNPLSVGPMSIIINLYEYISPYTYKGPSLYHYKSAYMNKSKDAGIDINGGVHIKI</sequence>
<dbReference type="AlphaFoldDB" id="W7A0L8"/>
<reference evidence="1 2" key="1">
    <citation type="submission" date="2013-02" db="EMBL/GenBank/DDBJ databases">
        <title>The Genome Sequence of Plasmodium inui San Antonio 1.</title>
        <authorList>
            <consortium name="The Broad Institute Genome Sequencing Platform"/>
            <consortium name="The Broad Institute Genome Sequencing Center for Infectious Disease"/>
            <person name="Neafsey D."/>
            <person name="Cheeseman I."/>
            <person name="Volkman S."/>
            <person name="Adams J."/>
            <person name="Walker B."/>
            <person name="Young S.K."/>
            <person name="Zeng Q."/>
            <person name="Gargeya S."/>
            <person name="Fitzgerald M."/>
            <person name="Haas B."/>
            <person name="Abouelleil A."/>
            <person name="Alvarado L."/>
            <person name="Arachchi H.M."/>
            <person name="Berlin A.M."/>
            <person name="Chapman S.B."/>
            <person name="Dewar J."/>
            <person name="Goldberg J."/>
            <person name="Griggs A."/>
            <person name="Gujja S."/>
            <person name="Hansen M."/>
            <person name="Howarth C."/>
            <person name="Imamovic A."/>
            <person name="Larimer J."/>
            <person name="McCowan C."/>
            <person name="Murphy C."/>
            <person name="Neiman D."/>
            <person name="Pearson M."/>
            <person name="Priest M."/>
            <person name="Roberts A."/>
            <person name="Saif S."/>
            <person name="Shea T."/>
            <person name="Sisk P."/>
            <person name="Sykes S."/>
            <person name="Wortman J."/>
            <person name="Nusbaum C."/>
            <person name="Birren B."/>
        </authorList>
    </citation>
    <scope>NUCLEOTIDE SEQUENCE [LARGE SCALE GENOMIC DNA]</scope>
    <source>
        <strain evidence="1 2">San Antonio 1</strain>
    </source>
</reference>
<protein>
    <submittedName>
        <fullName evidence="1">Uncharacterized protein</fullName>
    </submittedName>
</protein>
<accession>W7A0L8</accession>
<dbReference type="GeneID" id="20039799"/>
<dbReference type="Proteomes" id="UP000030640">
    <property type="component" value="Unassembled WGS sequence"/>
</dbReference>
<evidence type="ECO:0000313" key="1">
    <source>
        <dbReference type="EMBL" id="EUD65125.1"/>
    </source>
</evidence>